<gene>
    <name evidence="2" type="ORF">SAMN05421679_105124</name>
</gene>
<dbReference type="EMBL" id="FXUO01000005">
    <property type="protein sequence ID" value="SMP93832.1"/>
    <property type="molecule type" value="Genomic_DNA"/>
</dbReference>
<comment type="caution">
    <text evidence="2">The sequence shown here is derived from an EMBL/GenBank/DDBJ whole genome shotgun (WGS) entry which is preliminary data.</text>
</comment>
<keyword evidence="1" id="KW-0732">Signal</keyword>
<reference evidence="2 3" key="1">
    <citation type="submission" date="2017-05" db="EMBL/GenBank/DDBJ databases">
        <authorList>
            <person name="Varghese N."/>
            <person name="Submissions S."/>
        </authorList>
    </citation>
    <scope>NUCLEOTIDE SEQUENCE [LARGE SCALE GENOMIC DNA]</scope>
    <source>
        <strain evidence="2 3">DSM 18015</strain>
    </source>
</reference>
<proteinExistence type="predicted"/>
<sequence>MKTILYFFFSLLTVSVSGQVGINTPNPEATLHVVGKPDDPNHYDGIIPPSITGDQLSKKIYSSSKKGALVFVTLPPYILSGQVINISKAGLYYFDGNLWQPLMQDDKVEYQTILVLDRNTDSPLTVTSQWSEPINLWGHKDTYPTSTKFYNLGTKKLGALEGAVSFTKIEGIINIKFLVSRKADSEPVSDDVVMDISDICNEIGYFPTDVAWLHPENSTALMTVFLQNNSIHIPATTLNAIGSNTVGEAKGYSTWTKPHLK</sequence>
<feature type="signal peptide" evidence="1">
    <location>
        <begin position="1"/>
        <end position="18"/>
    </location>
</feature>
<evidence type="ECO:0000313" key="3">
    <source>
        <dbReference type="Proteomes" id="UP001158050"/>
    </source>
</evidence>
<organism evidence="2 3">
    <name type="scientific">Epilithonimonas pallida</name>
    <dbReference type="NCBI Taxonomy" id="373671"/>
    <lineage>
        <taxon>Bacteria</taxon>
        <taxon>Pseudomonadati</taxon>
        <taxon>Bacteroidota</taxon>
        <taxon>Flavobacteriia</taxon>
        <taxon>Flavobacteriales</taxon>
        <taxon>Weeksellaceae</taxon>
        <taxon>Chryseobacterium group</taxon>
        <taxon>Epilithonimonas</taxon>
    </lineage>
</organism>
<feature type="chain" id="PRO_5046720857" evidence="1">
    <location>
        <begin position="19"/>
        <end position="261"/>
    </location>
</feature>
<accession>A0ABY1R3T5</accession>
<evidence type="ECO:0000256" key="1">
    <source>
        <dbReference type="SAM" id="SignalP"/>
    </source>
</evidence>
<name>A0ABY1R3T5_9FLAO</name>
<dbReference type="Proteomes" id="UP001158050">
    <property type="component" value="Unassembled WGS sequence"/>
</dbReference>
<protein>
    <submittedName>
        <fullName evidence="2">Uncharacterized protein</fullName>
    </submittedName>
</protein>
<evidence type="ECO:0000313" key="2">
    <source>
        <dbReference type="EMBL" id="SMP93832.1"/>
    </source>
</evidence>
<keyword evidence="3" id="KW-1185">Reference proteome</keyword>